<feature type="domain" description="ABC transmembrane type-1" evidence="8">
    <location>
        <begin position="100"/>
        <end position="301"/>
    </location>
</feature>
<dbReference type="Gene3D" id="1.10.3720.10">
    <property type="entry name" value="MetI-like"/>
    <property type="match status" value="1"/>
</dbReference>
<dbReference type="Proteomes" id="UP000565724">
    <property type="component" value="Unassembled WGS sequence"/>
</dbReference>
<comment type="caution">
    <text evidence="9">The sequence shown here is derived from an EMBL/GenBank/DDBJ whole genome shotgun (WGS) entry which is preliminary data.</text>
</comment>
<dbReference type="PANTHER" id="PTHR43163:SF6">
    <property type="entry name" value="DIPEPTIDE TRANSPORT SYSTEM PERMEASE PROTEIN DPPB-RELATED"/>
    <property type="match status" value="1"/>
</dbReference>
<feature type="transmembrane region" description="Helical" evidence="7">
    <location>
        <begin position="236"/>
        <end position="258"/>
    </location>
</feature>
<evidence type="ECO:0000259" key="8">
    <source>
        <dbReference type="PROSITE" id="PS50928"/>
    </source>
</evidence>
<keyword evidence="2 7" id="KW-0813">Transport</keyword>
<keyword evidence="10" id="KW-1185">Reference proteome</keyword>
<dbReference type="PROSITE" id="PS50928">
    <property type="entry name" value="ABC_TM1"/>
    <property type="match status" value="1"/>
</dbReference>
<evidence type="ECO:0000256" key="5">
    <source>
        <dbReference type="ARBA" id="ARBA00022989"/>
    </source>
</evidence>
<evidence type="ECO:0000313" key="9">
    <source>
        <dbReference type="EMBL" id="NUU16422.1"/>
    </source>
</evidence>
<reference evidence="9 10" key="1">
    <citation type="submission" date="2020-05" db="EMBL/GenBank/DDBJ databases">
        <title>Genome Sequencing of Type Strains.</title>
        <authorList>
            <person name="Lemaire J.F."/>
            <person name="Inderbitzin P."/>
            <person name="Gregorio O.A."/>
            <person name="Collins S.B."/>
            <person name="Wespe N."/>
            <person name="Knight-Connoni V."/>
        </authorList>
    </citation>
    <scope>NUCLEOTIDE SEQUENCE [LARGE SCALE GENOMIC DNA]</scope>
    <source>
        <strain evidence="9 10">ATCC 25174</strain>
    </source>
</reference>
<dbReference type="EMBL" id="JABMCI010000048">
    <property type="protein sequence ID" value="NUU16422.1"/>
    <property type="molecule type" value="Genomic_DNA"/>
</dbReference>
<accession>A0A7Y5ZYH1</accession>
<keyword evidence="4 7" id="KW-0812">Transmembrane</keyword>
<evidence type="ECO:0000256" key="4">
    <source>
        <dbReference type="ARBA" id="ARBA00022692"/>
    </source>
</evidence>
<evidence type="ECO:0000313" key="10">
    <source>
        <dbReference type="Proteomes" id="UP000565724"/>
    </source>
</evidence>
<dbReference type="CDD" id="cd06261">
    <property type="entry name" value="TM_PBP2"/>
    <property type="match status" value="1"/>
</dbReference>
<evidence type="ECO:0000256" key="2">
    <source>
        <dbReference type="ARBA" id="ARBA00022448"/>
    </source>
</evidence>
<dbReference type="InterPro" id="IPR045621">
    <property type="entry name" value="BPD_transp_1_N"/>
</dbReference>
<feature type="transmembrane region" description="Helical" evidence="7">
    <location>
        <begin position="278"/>
        <end position="301"/>
    </location>
</feature>
<dbReference type="PANTHER" id="PTHR43163">
    <property type="entry name" value="DIPEPTIDE TRANSPORT SYSTEM PERMEASE PROTEIN DPPB-RELATED"/>
    <property type="match status" value="1"/>
</dbReference>
<comment type="subcellular location">
    <subcellularLocation>
        <location evidence="1 7">Cell membrane</location>
        <topology evidence="1 7">Multi-pass membrane protein</topology>
    </subcellularLocation>
</comment>
<dbReference type="SUPFAM" id="SSF161098">
    <property type="entry name" value="MetI-like"/>
    <property type="match status" value="1"/>
</dbReference>
<sequence length="315" mass="32854">MIGYAARRLGLAAFVVWAAFTTTFAILYLLPSDPILTMLNRGGEGANVDPAAAAALRAEYGFDKPVIVQYLTRLGAALRGDLGRSMQNGQPVVTTIVDALPQTAVLAATALAIAVVVSSLLASAAVLTGSRGLRHALLSLPPLGAAIPSFWLGLVLLQVFSFRLGWFPATGNTGWQSLVLPAVTLAVPTAAVLTQVLAKSLGSTWEQPFVETARAKGLPRSTVHLRHVVRNGAIPTLTMVAIIIGNTLAGAVVTETVFSRVGVGRLTQSAVMSQDIPLVQGVVVLSAIVFVVVNLAADLVYPVVDPRIARVPATV</sequence>
<evidence type="ECO:0000256" key="7">
    <source>
        <dbReference type="RuleBase" id="RU363032"/>
    </source>
</evidence>
<dbReference type="InterPro" id="IPR000515">
    <property type="entry name" value="MetI-like"/>
</dbReference>
<evidence type="ECO:0000256" key="1">
    <source>
        <dbReference type="ARBA" id="ARBA00004651"/>
    </source>
</evidence>
<feature type="transmembrane region" description="Helical" evidence="7">
    <location>
        <begin position="9"/>
        <end position="30"/>
    </location>
</feature>
<evidence type="ECO:0000256" key="3">
    <source>
        <dbReference type="ARBA" id="ARBA00022475"/>
    </source>
</evidence>
<proteinExistence type="inferred from homology"/>
<organism evidence="9 10">
    <name type="scientific">Cellulomonas humilata</name>
    <dbReference type="NCBI Taxonomy" id="144055"/>
    <lineage>
        <taxon>Bacteria</taxon>
        <taxon>Bacillati</taxon>
        <taxon>Actinomycetota</taxon>
        <taxon>Actinomycetes</taxon>
        <taxon>Micrococcales</taxon>
        <taxon>Cellulomonadaceae</taxon>
        <taxon>Cellulomonas</taxon>
    </lineage>
</organism>
<dbReference type="GO" id="GO:0055085">
    <property type="term" value="P:transmembrane transport"/>
    <property type="evidence" value="ECO:0007669"/>
    <property type="project" value="InterPro"/>
</dbReference>
<gene>
    <name evidence="9" type="ORF">HP550_04065</name>
</gene>
<dbReference type="Pfam" id="PF19300">
    <property type="entry name" value="BPD_transp_1_N"/>
    <property type="match status" value="1"/>
</dbReference>
<evidence type="ECO:0000256" key="6">
    <source>
        <dbReference type="ARBA" id="ARBA00023136"/>
    </source>
</evidence>
<keyword evidence="6 7" id="KW-0472">Membrane</keyword>
<protein>
    <submittedName>
        <fullName evidence="9">ABC transporter permease</fullName>
    </submittedName>
</protein>
<dbReference type="AlphaFoldDB" id="A0A7Y5ZYH1"/>
<feature type="transmembrane region" description="Helical" evidence="7">
    <location>
        <begin position="178"/>
        <end position="198"/>
    </location>
</feature>
<keyword evidence="3" id="KW-1003">Cell membrane</keyword>
<dbReference type="Pfam" id="PF00528">
    <property type="entry name" value="BPD_transp_1"/>
    <property type="match status" value="1"/>
</dbReference>
<dbReference type="InterPro" id="IPR035906">
    <property type="entry name" value="MetI-like_sf"/>
</dbReference>
<name>A0A7Y5ZYH1_9CELL</name>
<feature type="transmembrane region" description="Helical" evidence="7">
    <location>
        <begin position="140"/>
        <end position="166"/>
    </location>
</feature>
<dbReference type="GO" id="GO:0005886">
    <property type="term" value="C:plasma membrane"/>
    <property type="evidence" value="ECO:0007669"/>
    <property type="project" value="UniProtKB-SubCell"/>
</dbReference>
<comment type="similarity">
    <text evidence="7">Belongs to the binding-protein-dependent transport system permease family.</text>
</comment>
<keyword evidence="5 7" id="KW-1133">Transmembrane helix</keyword>
<feature type="transmembrane region" description="Helical" evidence="7">
    <location>
        <begin position="104"/>
        <end position="128"/>
    </location>
</feature>